<feature type="coiled-coil region" evidence="10">
    <location>
        <begin position="618"/>
        <end position="662"/>
    </location>
</feature>
<dbReference type="InterPro" id="IPR027417">
    <property type="entry name" value="P-loop_NTPase"/>
</dbReference>
<dbReference type="Gene3D" id="3.40.50.300">
    <property type="entry name" value="P-loop containing nucleotide triphosphate hydrolases"/>
    <property type="match status" value="2"/>
</dbReference>
<comment type="caution">
    <text evidence="12">The sequence shown here is derived from an EMBL/GenBank/DDBJ whole genome shotgun (WGS) entry which is preliminary data.</text>
</comment>
<dbReference type="PANTHER" id="PTHR45916">
    <property type="entry name" value="STRUCTURAL MAINTENANCE OF CHROMOSOMES PROTEIN 5"/>
    <property type="match status" value="1"/>
</dbReference>
<keyword evidence="5" id="KW-0158">Chromosome</keyword>
<evidence type="ECO:0000256" key="3">
    <source>
        <dbReference type="ARBA" id="ARBA00010171"/>
    </source>
</evidence>
<dbReference type="Pfam" id="PF02463">
    <property type="entry name" value="SMC_N"/>
    <property type="match status" value="1"/>
</dbReference>
<dbReference type="GO" id="GO:0003697">
    <property type="term" value="F:single-stranded DNA binding"/>
    <property type="evidence" value="ECO:0007669"/>
    <property type="project" value="TreeGrafter"/>
</dbReference>
<dbReference type="EMBL" id="JANBPY010001353">
    <property type="protein sequence ID" value="KAJ1960391.1"/>
    <property type="molecule type" value="Genomic_DNA"/>
</dbReference>
<keyword evidence="8 10" id="KW-0175">Coiled coil</keyword>
<evidence type="ECO:0000313" key="12">
    <source>
        <dbReference type="EMBL" id="KAJ1960391.1"/>
    </source>
</evidence>
<dbReference type="AlphaFoldDB" id="A0A9W8AS81"/>
<evidence type="ECO:0000256" key="9">
    <source>
        <dbReference type="ARBA" id="ARBA00023242"/>
    </source>
</evidence>
<dbReference type="OrthoDB" id="10254973at2759"/>
<dbReference type="Proteomes" id="UP001150925">
    <property type="component" value="Unassembled WGS sequence"/>
</dbReference>
<gene>
    <name evidence="12" type="primary">SMC5</name>
    <name evidence="12" type="ORF">IWQ62_004251</name>
</gene>
<feature type="domain" description="RecF/RecN/SMC N-terminal" evidence="11">
    <location>
        <begin position="15"/>
        <end position="1007"/>
    </location>
</feature>
<keyword evidence="9" id="KW-0539">Nucleus</keyword>
<name>A0A9W8AS81_9FUNG</name>
<dbReference type="InterPro" id="IPR003395">
    <property type="entry name" value="RecF/RecN/SMC_N"/>
</dbReference>
<evidence type="ECO:0000313" key="13">
    <source>
        <dbReference type="Proteomes" id="UP001150925"/>
    </source>
</evidence>
<evidence type="ECO:0000256" key="2">
    <source>
        <dbReference type="ARBA" id="ARBA00004286"/>
    </source>
</evidence>
<sequence length="1049" mass="122645">KTYRMHSSEIKAGSIVRVSLRHFVTYDACKFHPGPHLNMIIGPNGTGKSTIVCAIALGLGGQPSILGRAKDISAFVKHGYEKASIEIELQGHPNQRNLVVTRHIQRKSNSSSWELNRRNATFKEVQEAVRMYRIQVDNLCQFLPQDRVCEFARMTPSELLRETQKAAGTTQLSEWHQQLGRMHKEQKQLESQVNRQQTDMDLLIKRNEVLEREVRTYQERQATLHRIAVLEARIPMARYQAAREKREQLREERKSAHQKYKQLERQHRPHMQRKTAIQAEIHQTQERKVEAEQECSTTNRQFTKSMNEIEKLTSQYDDQRSALKSFKDREVARRQELTKLRQEIEQLQQEIRAGPPADRSDEINRKLADINERNRELHTRVRELQGRQQDVVRESRQVNDKIASKHQELVNLDDVRNQRLLALQKFNVDSYQAVQWLRQNRSQFDQPVFEPICLEINLKNPRYSHAVETLIQSSTLKTFVCQTEEDYHRFTAEVNDRMGLKVNVVVFPRKQLSQYKPPLPVDQVQELGFEQYALDMVDGPAAVLVALCELDKLHATPVAQGNVDNERVVDLRVLRQYVANNTLYNVQFSRYGNRLPFVQTMGVRPGMFLGQSANMDDRNRLEDEIDGLRRQLTQNETRIRELKQAENALRAEDHQLRSEKEHWAEQKLDNKKGMREFEGKGLKLDTLKSRLQELRLAPQRERIKQEEIRAKLHSLAVRRGRCVLQAKDFLERAVENQLKASQAFLGHLQAMNRMSQVEEELEAYDQELRQAAEVFQSVEAQFQRSKEELVTERRNMDNHVRRLENDEILEEARAYEPDATLEKLELALVSERTSLNLRNDVNSASVEQYEERQLQIERLREQLEVHQTELTMLTDNLRSIQEQWEPALVDIIQNISEKFSAAFDRIGCAGEVRLSKHEDFDKWGIDILVKFRESESLQLLTGQRQSGGERSVSTILYLMALQELAVAPFRVVDEINQGMDPRNERMVHRQLVYAACETQSSQYFLITPKLLPNLEYHPKMKVLCIYNGEWQPDNFPLKAYIRNKEGRQR</sequence>
<evidence type="ECO:0000256" key="8">
    <source>
        <dbReference type="ARBA" id="ARBA00023054"/>
    </source>
</evidence>
<evidence type="ECO:0000256" key="4">
    <source>
        <dbReference type="ARBA" id="ARBA00018687"/>
    </source>
</evidence>
<keyword evidence="6" id="KW-0547">Nucleotide-binding</keyword>
<evidence type="ECO:0000256" key="6">
    <source>
        <dbReference type="ARBA" id="ARBA00022741"/>
    </source>
</evidence>
<dbReference type="GO" id="GO:0005634">
    <property type="term" value="C:nucleus"/>
    <property type="evidence" value="ECO:0007669"/>
    <property type="project" value="UniProtKB-SubCell"/>
</dbReference>
<dbReference type="FunFam" id="3.40.50.300:FF:001301">
    <property type="entry name" value="Structural maintenance of chromosomes 5"/>
    <property type="match status" value="1"/>
</dbReference>
<feature type="coiled-coil region" evidence="10">
    <location>
        <begin position="842"/>
        <end position="883"/>
    </location>
</feature>
<evidence type="ECO:0000256" key="5">
    <source>
        <dbReference type="ARBA" id="ARBA00022454"/>
    </source>
</evidence>
<evidence type="ECO:0000256" key="7">
    <source>
        <dbReference type="ARBA" id="ARBA00022840"/>
    </source>
</evidence>
<evidence type="ECO:0000256" key="1">
    <source>
        <dbReference type="ARBA" id="ARBA00004123"/>
    </source>
</evidence>
<dbReference type="GO" id="GO:0005524">
    <property type="term" value="F:ATP binding"/>
    <property type="evidence" value="ECO:0007669"/>
    <property type="project" value="UniProtKB-KW"/>
</dbReference>
<comment type="similarity">
    <text evidence="3">Belongs to the SMC family. SMC5 subfamily.</text>
</comment>
<organism evidence="12 13">
    <name type="scientific">Dispira parvispora</name>
    <dbReference type="NCBI Taxonomy" id="1520584"/>
    <lineage>
        <taxon>Eukaryota</taxon>
        <taxon>Fungi</taxon>
        <taxon>Fungi incertae sedis</taxon>
        <taxon>Zoopagomycota</taxon>
        <taxon>Kickxellomycotina</taxon>
        <taxon>Dimargaritomycetes</taxon>
        <taxon>Dimargaritales</taxon>
        <taxon>Dimargaritaceae</taxon>
        <taxon>Dispira</taxon>
    </lineage>
</organism>
<dbReference type="PANTHER" id="PTHR45916:SF1">
    <property type="entry name" value="STRUCTURAL MAINTENANCE OF CHROMOSOMES PROTEIN 5"/>
    <property type="match status" value="1"/>
</dbReference>
<evidence type="ECO:0000256" key="10">
    <source>
        <dbReference type="SAM" id="Coils"/>
    </source>
</evidence>
<keyword evidence="13" id="KW-1185">Reference proteome</keyword>
<evidence type="ECO:0000259" key="11">
    <source>
        <dbReference type="Pfam" id="PF02463"/>
    </source>
</evidence>
<protein>
    <recommendedName>
        <fullName evidence="4">Structural maintenance of chromosomes protein 5</fullName>
    </recommendedName>
</protein>
<proteinExistence type="inferred from homology"/>
<feature type="coiled-coil region" evidence="10">
    <location>
        <begin position="747"/>
        <end position="806"/>
    </location>
</feature>
<accession>A0A9W8AS81</accession>
<feature type="coiled-coil region" evidence="10">
    <location>
        <begin position="186"/>
        <end position="387"/>
    </location>
</feature>
<feature type="non-terminal residue" evidence="12">
    <location>
        <position position="1"/>
    </location>
</feature>
<dbReference type="GO" id="GO:0000724">
    <property type="term" value="P:double-strand break repair via homologous recombination"/>
    <property type="evidence" value="ECO:0007669"/>
    <property type="project" value="TreeGrafter"/>
</dbReference>
<dbReference type="GO" id="GO:0030915">
    <property type="term" value="C:Smc5-Smc6 complex"/>
    <property type="evidence" value="ECO:0007669"/>
    <property type="project" value="TreeGrafter"/>
</dbReference>
<reference evidence="12" key="1">
    <citation type="submission" date="2022-07" db="EMBL/GenBank/DDBJ databases">
        <title>Phylogenomic reconstructions and comparative analyses of Kickxellomycotina fungi.</title>
        <authorList>
            <person name="Reynolds N.K."/>
            <person name="Stajich J.E."/>
            <person name="Barry K."/>
            <person name="Grigoriev I.V."/>
            <person name="Crous P."/>
            <person name="Smith M.E."/>
        </authorList>
    </citation>
    <scope>NUCLEOTIDE SEQUENCE</scope>
    <source>
        <strain evidence="12">RSA 1196</strain>
    </source>
</reference>
<dbReference type="SUPFAM" id="SSF52540">
    <property type="entry name" value="P-loop containing nucleoside triphosphate hydrolases"/>
    <property type="match status" value="2"/>
</dbReference>
<keyword evidence="7" id="KW-0067">ATP-binding</keyword>
<comment type="subcellular location">
    <subcellularLocation>
        <location evidence="2">Chromosome</location>
    </subcellularLocation>
    <subcellularLocation>
        <location evidence="1">Nucleus</location>
    </subcellularLocation>
</comment>